<evidence type="ECO:0000313" key="3">
    <source>
        <dbReference type="Proteomes" id="UP001165082"/>
    </source>
</evidence>
<dbReference type="GO" id="GO:0005737">
    <property type="term" value="C:cytoplasm"/>
    <property type="evidence" value="ECO:0007669"/>
    <property type="project" value="UniProtKB-ARBA"/>
</dbReference>
<dbReference type="Proteomes" id="UP001165082">
    <property type="component" value="Unassembled WGS sequence"/>
</dbReference>
<dbReference type="GO" id="GO:0008289">
    <property type="term" value="F:lipid binding"/>
    <property type="evidence" value="ECO:0007669"/>
    <property type="project" value="InterPro"/>
</dbReference>
<dbReference type="PANTHER" id="PTHR19308">
    <property type="entry name" value="PHOSPHATIDYLCHOLINE TRANSFER PROTEIN"/>
    <property type="match status" value="1"/>
</dbReference>
<gene>
    <name evidence="2" type="ORF">TrRE_jg7454</name>
</gene>
<keyword evidence="3" id="KW-1185">Reference proteome</keyword>
<organism evidence="2 3">
    <name type="scientific">Triparma retinervis</name>
    <dbReference type="NCBI Taxonomy" id="2557542"/>
    <lineage>
        <taxon>Eukaryota</taxon>
        <taxon>Sar</taxon>
        <taxon>Stramenopiles</taxon>
        <taxon>Ochrophyta</taxon>
        <taxon>Bolidophyceae</taxon>
        <taxon>Parmales</taxon>
        <taxon>Triparmaceae</taxon>
        <taxon>Triparma</taxon>
    </lineage>
</organism>
<dbReference type="SUPFAM" id="SSF55961">
    <property type="entry name" value="Bet v1-like"/>
    <property type="match status" value="2"/>
</dbReference>
<dbReference type="InterPro" id="IPR023393">
    <property type="entry name" value="START-like_dom_sf"/>
</dbReference>
<accession>A0A9W7EDQ0</accession>
<name>A0A9W7EDQ0_9STRA</name>
<proteinExistence type="predicted"/>
<comment type="caution">
    <text evidence="2">The sequence shown here is derived from an EMBL/GenBank/DDBJ whole genome shotgun (WGS) entry which is preliminary data.</text>
</comment>
<evidence type="ECO:0000313" key="2">
    <source>
        <dbReference type="EMBL" id="GMH74270.1"/>
    </source>
</evidence>
<dbReference type="OrthoDB" id="206224at2759"/>
<dbReference type="InterPro" id="IPR002913">
    <property type="entry name" value="START_lipid-bd_dom"/>
</dbReference>
<dbReference type="EMBL" id="BRXZ01001569">
    <property type="protein sequence ID" value="GMH74270.1"/>
    <property type="molecule type" value="Genomic_DNA"/>
</dbReference>
<reference evidence="2" key="1">
    <citation type="submission" date="2022-07" db="EMBL/GenBank/DDBJ databases">
        <title>Genome analysis of Parmales, a sister group of diatoms, reveals the evolutionary specialization of diatoms from phago-mixotrophs to photoautotrophs.</title>
        <authorList>
            <person name="Ban H."/>
            <person name="Sato S."/>
            <person name="Yoshikawa S."/>
            <person name="Kazumasa Y."/>
            <person name="Nakamura Y."/>
            <person name="Ichinomiya M."/>
            <person name="Saitoh K."/>
            <person name="Sato N."/>
            <person name="Blanc-Mathieu R."/>
            <person name="Endo H."/>
            <person name="Kuwata A."/>
            <person name="Ogata H."/>
        </authorList>
    </citation>
    <scope>NUCLEOTIDE SEQUENCE</scope>
</reference>
<protein>
    <recommendedName>
        <fullName evidence="1">START domain-containing protein</fullName>
    </recommendedName>
</protein>
<sequence>MTSTPEVTRLILTSVYDQNVPTGLPKAALKKFKSRENIVIRAFCNDITITISRAPYQQSLLELSGGLGLGERLVDNPTQGRSFGGLARSEYSKKKRKKKSAGPSVIGRAMREFANKGKAKGNSLVRSSFLSNAEVEIKGTVEDVVSAMEDLVSIFKERFEIDDEIDRRHLEHFRLSDLQNPAPIRQQEKLLVDRALELGPSMSEMEERVPGTCNDSVEKFIIWESSSASSEKQNEQRRIWGKTVAKVDCSAEELFTYYQGLRYRSKSKVHVKEALSVALYLFRAIGENVCEFTRIQQVDLKVPLPRAALSFLALQAIDTTNTTQNRFMRSEADVDKDVQSALVEAMKGHGRELTKEQLNLFATIEEVFLDLDDEIDMGDGETMGISGRDQMTEAMSNRISMTGSQSSARVPHSRKPRAVRPHLHRIASLATLPERWGPIKSPNAGVKMWIKAWKQSQHNNTGRAKKSNVAMGRALTTCDCSAEELVAWLFDYGSRTRMRISKEGGHPARLVLKVNPPLPNENKIATIKKMPFPLYNREFVSRQIWRRNGRRLEVITHAVDDIVDYGDKMSKVRGRSISLCFVTNLPSIGVVKQCKFEYFQWLDAGGRIPISLINSKIPQSLAISYEARDTFEKRSMMDSAELENLVGRIKLGRETYSEREEEMVSRTVEKFERLRRMGKKWRSIESPDQMVKMDMIQLRWKVKEKQTTEQKYGTGGADNSSESEWQELASEGRGGGDWEFFTSNDLGDTTYLRATSVFDATCEELVAREWMYTSREKLAHHYAEGGLGRFSIPTNFHHQNSYAAFDIGIPNFPPREFVTKWIWKKMASNPSTYVITNEDTFHPAFPKNPDYVRGSCTVFWEYRELLPVGNVPQTAVALFMNIDLKGKLPNFLVDSKAKYSLEGVPMARAAVDKSHRIDKEVRKIIMAKLRVNPRGVEDFVSKYQDWETGFATTSVSRTSLQQQRWIQGASHGKIQGAVEGTARTSLKETAAFIWHWLSRAYKHDCKQDVIRSVLKDECKDGVWSQIVNQEVSFDSKVLGNIGRHKHTRSFVSRMTMQMVSDECIFIFLEPCESPDGGERVKRMTSLGHSRSNVTRGFKSVAIKLKKRAADTTLVGLLVNIDVGKTVSSFTVHSLLCYFLEECAIVSRYFLFKLALHKMTESDGGLLGNCFFGGHILGSATVRNQGVEETILACRSLRELKERYKWLPTLLKRIRAGDFAANRPQRKKLVALSELEARVVGNNLMPALKSRKTAAAGVQQWRGQNPSMDELLIEYPWLTSFFVSMAKGVVNSAPWGLLWR</sequence>
<evidence type="ECO:0000259" key="1">
    <source>
        <dbReference type="PROSITE" id="PS50848"/>
    </source>
</evidence>
<dbReference type="Gene3D" id="3.30.530.20">
    <property type="match status" value="2"/>
</dbReference>
<dbReference type="PROSITE" id="PS50848">
    <property type="entry name" value="START"/>
    <property type="match status" value="1"/>
</dbReference>
<dbReference type="InterPro" id="IPR051213">
    <property type="entry name" value="START_lipid_transfer"/>
</dbReference>
<dbReference type="PANTHER" id="PTHR19308:SF14">
    <property type="entry name" value="START DOMAIN-CONTAINING PROTEIN"/>
    <property type="match status" value="1"/>
</dbReference>
<feature type="domain" description="START" evidence="1">
    <location>
        <begin position="813"/>
        <end position="895"/>
    </location>
</feature>